<organism evidence="1 2">
    <name type="scientific">Zobellia galactanivorans (strain DSM 12802 / CCUG 47099 / CIP 106680 / NCIMB 13871 / Dsij)</name>
    <dbReference type="NCBI Taxonomy" id="63186"/>
    <lineage>
        <taxon>Bacteria</taxon>
        <taxon>Pseudomonadati</taxon>
        <taxon>Bacteroidota</taxon>
        <taxon>Flavobacteriia</taxon>
        <taxon>Flavobacteriales</taxon>
        <taxon>Flavobacteriaceae</taxon>
        <taxon>Zobellia</taxon>
    </lineage>
</organism>
<name>G0LB43_ZOBGA</name>
<dbReference type="EMBL" id="FP476056">
    <property type="protein sequence ID" value="CAZ95772.1"/>
    <property type="molecule type" value="Genomic_DNA"/>
</dbReference>
<dbReference type="Proteomes" id="UP000008898">
    <property type="component" value="Chromosome"/>
</dbReference>
<gene>
    <name evidence="1" type="ordered locus">zobellia_1719</name>
</gene>
<keyword evidence="2" id="KW-1185">Reference proteome</keyword>
<reference evidence="2" key="1">
    <citation type="submission" date="2009-07" db="EMBL/GenBank/DDBJ databases">
        <title>Complete genome sequence of Zobellia galactanivorans Dsij.</title>
        <authorList>
            <consortium name="Genoscope - CEA"/>
        </authorList>
    </citation>
    <scope>NUCLEOTIDE SEQUENCE [LARGE SCALE GENOMIC DNA]</scope>
    <source>
        <strain evidence="2">DSM 12802 / CCUG 47099 / CIP 106680 / NCIMB 13871 / Dsij</strain>
    </source>
</reference>
<accession>G0LB43</accession>
<reference evidence="1 2" key="2">
    <citation type="journal article" date="2012" name="Environ. Microbiol.">
        <title>Characterization of the first alginolytic operons in a marine bacterium: from their emergence in marine Flavobacteriia to their independent transfers to marine Proteobacteria and human gut Bacteroides.</title>
        <authorList>
            <person name="Thomas F."/>
            <person name="Barbeyron T."/>
            <person name="Tonon T."/>
            <person name="Genicot S."/>
            <person name="Czjzek M."/>
            <person name="Michel G."/>
        </authorList>
    </citation>
    <scope>NUCLEOTIDE SEQUENCE [LARGE SCALE GENOMIC DNA]</scope>
    <source>
        <strain evidence="2">DSM 12802 / CCUG 47099 / CIP 106680 / NCIMB 13871 / Dsij</strain>
    </source>
</reference>
<protein>
    <submittedName>
        <fullName evidence="1">Uncharacterized protein</fullName>
    </submittedName>
</protein>
<dbReference type="KEGG" id="zga:ZOBELLIA_1719"/>
<evidence type="ECO:0000313" key="2">
    <source>
        <dbReference type="Proteomes" id="UP000008898"/>
    </source>
</evidence>
<dbReference type="HOGENOM" id="CLU_3175089_0_0_10"/>
<proteinExistence type="predicted"/>
<evidence type="ECO:0000313" key="1">
    <source>
        <dbReference type="EMBL" id="CAZ95772.1"/>
    </source>
</evidence>
<dbReference type="AlphaFoldDB" id="G0LB43"/>
<sequence length="47" mass="5466">MALENDFLQRPSLTKFGYTSMAVYQFSFRTFVSQSCKISSAFFKNQI</sequence>